<organism evidence="8">
    <name type="scientific">Dichomitus squalens</name>
    <dbReference type="NCBI Taxonomy" id="114155"/>
    <lineage>
        <taxon>Eukaryota</taxon>
        <taxon>Fungi</taxon>
        <taxon>Dikarya</taxon>
        <taxon>Basidiomycota</taxon>
        <taxon>Agaricomycotina</taxon>
        <taxon>Agaricomycetes</taxon>
        <taxon>Polyporales</taxon>
        <taxon>Polyporaceae</taxon>
        <taxon>Dichomitus</taxon>
    </lineage>
</organism>
<comment type="subcellular location">
    <subcellularLocation>
        <location evidence="1">Nucleus</location>
    </subcellularLocation>
</comment>
<feature type="compositionally biased region" description="Polar residues" evidence="7">
    <location>
        <begin position="51"/>
        <end position="61"/>
    </location>
</feature>
<keyword evidence="6" id="KW-0175">Coiled coil</keyword>
<evidence type="ECO:0000256" key="2">
    <source>
        <dbReference type="ARBA" id="ARBA00022553"/>
    </source>
</evidence>
<name>A0A4Q9MJ81_9APHY</name>
<dbReference type="InterPro" id="IPR038753">
    <property type="entry name" value="NFKBIL1"/>
</dbReference>
<dbReference type="PANTHER" id="PTHR15263:SF1">
    <property type="entry name" value="NF-KAPPA-B INHIBITOR-LIKE PROTEIN 1"/>
    <property type="match status" value="1"/>
</dbReference>
<accession>A0A4Q9MJ81</accession>
<dbReference type="Proteomes" id="UP000292957">
    <property type="component" value="Unassembled WGS sequence"/>
</dbReference>
<evidence type="ECO:0000256" key="7">
    <source>
        <dbReference type="SAM" id="MobiDB-lite"/>
    </source>
</evidence>
<evidence type="ECO:0000256" key="3">
    <source>
        <dbReference type="ARBA" id="ARBA00022737"/>
    </source>
</evidence>
<dbReference type="EMBL" id="ML143432">
    <property type="protein sequence ID" value="TBU27455.1"/>
    <property type="molecule type" value="Genomic_DNA"/>
</dbReference>
<evidence type="ECO:0000313" key="8">
    <source>
        <dbReference type="EMBL" id="TBU27455.1"/>
    </source>
</evidence>
<gene>
    <name evidence="8" type="ORF">BD311DRAFT_380281</name>
</gene>
<evidence type="ECO:0000256" key="1">
    <source>
        <dbReference type="ARBA" id="ARBA00004123"/>
    </source>
</evidence>
<reference evidence="8" key="1">
    <citation type="submission" date="2019-01" db="EMBL/GenBank/DDBJ databases">
        <title>Draft genome sequences of three monokaryotic isolates of the white-rot basidiomycete fungus Dichomitus squalens.</title>
        <authorList>
            <consortium name="DOE Joint Genome Institute"/>
            <person name="Lopez S.C."/>
            <person name="Andreopoulos B."/>
            <person name="Pangilinan J."/>
            <person name="Lipzen A."/>
            <person name="Riley R."/>
            <person name="Ahrendt S."/>
            <person name="Ng V."/>
            <person name="Barry K."/>
            <person name="Daum C."/>
            <person name="Grigoriev I.V."/>
            <person name="Hilden K.S."/>
            <person name="Makela M.R."/>
            <person name="de Vries R.P."/>
        </authorList>
    </citation>
    <scope>NUCLEOTIDE SEQUENCE [LARGE SCALE GENOMIC DNA]</scope>
    <source>
        <strain evidence="8">OM18370.1</strain>
    </source>
</reference>
<evidence type="ECO:0000256" key="5">
    <source>
        <dbReference type="ARBA" id="ARBA00023242"/>
    </source>
</evidence>
<keyword evidence="5" id="KW-0539">Nucleus</keyword>
<feature type="compositionally biased region" description="Low complexity" evidence="7">
    <location>
        <begin position="130"/>
        <end position="153"/>
    </location>
</feature>
<dbReference type="PANTHER" id="PTHR15263">
    <property type="entry name" value="I-KAPPA-B-LIKE PROTEIN IKBL"/>
    <property type="match status" value="1"/>
</dbReference>
<dbReference type="AlphaFoldDB" id="A0A4Q9MJ81"/>
<feature type="coiled-coil region" evidence="6">
    <location>
        <begin position="224"/>
        <end position="381"/>
    </location>
</feature>
<keyword evidence="4" id="KW-0040">ANK repeat</keyword>
<dbReference type="OrthoDB" id="412109at2759"/>
<feature type="region of interest" description="Disordered" evidence="7">
    <location>
        <begin position="13"/>
        <end position="73"/>
    </location>
</feature>
<protein>
    <submittedName>
        <fullName evidence="8">Uncharacterized protein</fullName>
    </submittedName>
</protein>
<feature type="compositionally biased region" description="Basic residues" evidence="7">
    <location>
        <begin position="13"/>
        <end position="28"/>
    </location>
</feature>
<sequence length="506" mass="59002">MFTYRLDQIPKKHFFQMGPKKKASHTQPHKPFEPPQPGPSSPSAKRHVNLQARSLYNTPNPFHSDRPLNDITGQPLVYPRTTVHPVTGLTVRDSPDYPTPEEFAKMHAIRTSKPPNRFGGPAGPNHKPQASSSGSPSSSASTTPGPATPSGTEPEPEPTGRVLVGKLVDQLKEKGLEPEDEIMLARLRQIDIQGRLREDYHNMAEACERAEALHPIHQKMVRFKQAGEKRRAVARAERERIEREVAERHRREQEEYERRRKEAWRLQREQEEERLRQAELHRLRCEREMAERERRLREQREEEERKRLEEQWRREWPERARQAELRRQQEEIERKRKDEEIIRSLQAARQRFIEEREAARQQEATQRLIQQKAEQERLAREQFATQLKVGIANRYDELWGKIKANQVPDGSIRYTDFPFPVFANNVPAPAAITYEAVEEFVFSSLRRGAAGKSRKEILKVEMLRWHPDKFIGRGTVLSKVSLDHRESVKEAADAIVRHLTILMGTN</sequence>
<dbReference type="GO" id="GO:0005634">
    <property type="term" value="C:nucleus"/>
    <property type="evidence" value="ECO:0007669"/>
    <property type="project" value="UniProtKB-SubCell"/>
</dbReference>
<keyword evidence="3" id="KW-0677">Repeat</keyword>
<proteinExistence type="predicted"/>
<evidence type="ECO:0000256" key="4">
    <source>
        <dbReference type="ARBA" id="ARBA00023043"/>
    </source>
</evidence>
<dbReference type="GO" id="GO:0043124">
    <property type="term" value="P:negative regulation of canonical NF-kappaB signal transduction"/>
    <property type="evidence" value="ECO:0007669"/>
    <property type="project" value="InterPro"/>
</dbReference>
<keyword evidence="2" id="KW-0597">Phosphoprotein</keyword>
<evidence type="ECO:0000256" key="6">
    <source>
        <dbReference type="SAM" id="Coils"/>
    </source>
</evidence>
<feature type="region of interest" description="Disordered" evidence="7">
    <location>
        <begin position="111"/>
        <end position="160"/>
    </location>
</feature>